<dbReference type="AlphaFoldDB" id="A0A0K2UBN4"/>
<evidence type="ECO:0000256" key="1">
    <source>
        <dbReference type="SAM" id="Phobius"/>
    </source>
</evidence>
<sequence length="59" mass="6839">MVFWDHHPAQRSTANSILFSYSVLIVATRTIFFLAIDSYCSTTVVLKWGYAYPLGYLRF</sequence>
<keyword evidence="1" id="KW-0472">Membrane</keyword>
<name>A0A0K2UBN4_LEPSM</name>
<organism evidence="2">
    <name type="scientific">Lepeophtheirus salmonis</name>
    <name type="common">Salmon louse</name>
    <name type="synonym">Caligus salmonis</name>
    <dbReference type="NCBI Taxonomy" id="72036"/>
    <lineage>
        <taxon>Eukaryota</taxon>
        <taxon>Metazoa</taxon>
        <taxon>Ecdysozoa</taxon>
        <taxon>Arthropoda</taxon>
        <taxon>Crustacea</taxon>
        <taxon>Multicrustacea</taxon>
        <taxon>Hexanauplia</taxon>
        <taxon>Copepoda</taxon>
        <taxon>Siphonostomatoida</taxon>
        <taxon>Caligidae</taxon>
        <taxon>Lepeophtheirus</taxon>
    </lineage>
</organism>
<evidence type="ECO:0000313" key="2">
    <source>
        <dbReference type="EMBL" id="CDW35111.1"/>
    </source>
</evidence>
<reference evidence="2" key="1">
    <citation type="submission" date="2014-05" db="EMBL/GenBank/DDBJ databases">
        <authorList>
            <person name="Chronopoulou M."/>
        </authorList>
    </citation>
    <scope>NUCLEOTIDE SEQUENCE</scope>
    <source>
        <tissue evidence="2">Whole organism</tissue>
    </source>
</reference>
<accession>A0A0K2UBN4</accession>
<feature type="transmembrane region" description="Helical" evidence="1">
    <location>
        <begin position="17"/>
        <end position="36"/>
    </location>
</feature>
<protein>
    <submittedName>
        <fullName evidence="2">Uncharacterized protein</fullName>
    </submittedName>
</protein>
<dbReference type="EMBL" id="HACA01017750">
    <property type="protein sequence ID" value="CDW35111.1"/>
    <property type="molecule type" value="Transcribed_RNA"/>
</dbReference>
<proteinExistence type="predicted"/>
<keyword evidence="1" id="KW-1133">Transmembrane helix</keyword>
<keyword evidence="1" id="KW-0812">Transmembrane</keyword>